<reference evidence="3" key="1">
    <citation type="journal article" date="2019" name="Int. J. Syst. Evol. Microbiol.">
        <title>The Global Catalogue of Microorganisms (GCM) 10K type strain sequencing project: providing services to taxonomists for standard genome sequencing and annotation.</title>
        <authorList>
            <consortium name="The Broad Institute Genomics Platform"/>
            <consortium name="The Broad Institute Genome Sequencing Center for Infectious Disease"/>
            <person name="Wu L."/>
            <person name="Ma J."/>
        </authorList>
    </citation>
    <scope>NUCLEOTIDE SEQUENCE [LARGE SCALE GENOMIC DNA]</scope>
    <source>
        <strain evidence="3">JCM 12928</strain>
    </source>
</reference>
<accession>A0ABP3RYX9</accession>
<name>A0ABP3RYX9_9CAUL</name>
<comment type="caution">
    <text evidence="2">The sequence shown here is derived from an EMBL/GenBank/DDBJ whole genome shotgun (WGS) entry which is preliminary data.</text>
</comment>
<dbReference type="RefSeq" id="WP_343792435.1">
    <property type="nucleotide sequence ID" value="NZ_BAAAGA010000003.1"/>
</dbReference>
<sequence>MTPLADMIPGMTDADLTTLRANATRLVEHGAVGQVLAASEIIPVIDTEIARRAALPKPDAPAKKRAVRKKVVPVTGHQTALT</sequence>
<protein>
    <submittedName>
        <fullName evidence="2">Uncharacterized protein</fullName>
    </submittedName>
</protein>
<evidence type="ECO:0000256" key="1">
    <source>
        <dbReference type="SAM" id="MobiDB-lite"/>
    </source>
</evidence>
<proteinExistence type="predicted"/>
<dbReference type="EMBL" id="BAAAGA010000003">
    <property type="protein sequence ID" value="GAA0620795.1"/>
    <property type="molecule type" value="Genomic_DNA"/>
</dbReference>
<evidence type="ECO:0000313" key="2">
    <source>
        <dbReference type="EMBL" id="GAA0620795.1"/>
    </source>
</evidence>
<dbReference type="Proteomes" id="UP001501352">
    <property type="component" value="Unassembled WGS sequence"/>
</dbReference>
<organism evidence="2 3">
    <name type="scientific">Brevundimonas kwangchunensis</name>
    <dbReference type="NCBI Taxonomy" id="322163"/>
    <lineage>
        <taxon>Bacteria</taxon>
        <taxon>Pseudomonadati</taxon>
        <taxon>Pseudomonadota</taxon>
        <taxon>Alphaproteobacteria</taxon>
        <taxon>Caulobacterales</taxon>
        <taxon>Caulobacteraceae</taxon>
        <taxon>Brevundimonas</taxon>
    </lineage>
</organism>
<feature type="region of interest" description="Disordered" evidence="1">
    <location>
        <begin position="56"/>
        <end position="82"/>
    </location>
</feature>
<gene>
    <name evidence="2" type="ORF">GCM10009422_15620</name>
</gene>
<keyword evidence="3" id="KW-1185">Reference proteome</keyword>
<evidence type="ECO:0000313" key="3">
    <source>
        <dbReference type="Proteomes" id="UP001501352"/>
    </source>
</evidence>